<protein>
    <submittedName>
        <fullName evidence="1">DUF1223 domain-containing protein</fullName>
    </submittedName>
</protein>
<dbReference type="Proteomes" id="UP000248795">
    <property type="component" value="Unassembled WGS sequence"/>
</dbReference>
<organism evidence="1 2">
    <name type="scientific">Aestuariivirga litoralis</name>
    <dbReference type="NCBI Taxonomy" id="2650924"/>
    <lineage>
        <taxon>Bacteria</taxon>
        <taxon>Pseudomonadati</taxon>
        <taxon>Pseudomonadota</taxon>
        <taxon>Alphaproteobacteria</taxon>
        <taxon>Hyphomicrobiales</taxon>
        <taxon>Aestuariivirgaceae</taxon>
        <taxon>Aestuariivirga</taxon>
    </lineage>
</organism>
<dbReference type="Pfam" id="PF06764">
    <property type="entry name" value="DUF1223"/>
    <property type="match status" value="1"/>
</dbReference>
<evidence type="ECO:0000313" key="1">
    <source>
        <dbReference type="EMBL" id="PZF78161.1"/>
    </source>
</evidence>
<dbReference type="PANTHER" id="PTHR36057:SF1">
    <property type="entry name" value="LIPOPROTEIN LIPID ATTACHMENT SITE-LIKE PROTEIN, PUTATIVE (DUF1223)-RELATED"/>
    <property type="match status" value="1"/>
</dbReference>
<dbReference type="EMBL" id="QKVK01000002">
    <property type="protein sequence ID" value="PZF78161.1"/>
    <property type="molecule type" value="Genomic_DNA"/>
</dbReference>
<dbReference type="RefSeq" id="WP_111197163.1">
    <property type="nucleotide sequence ID" value="NZ_QKVK01000002.1"/>
</dbReference>
<reference evidence="2" key="1">
    <citation type="submission" date="2018-06" db="EMBL/GenBank/DDBJ databases">
        <title>Aestuariibacter litoralis strain KCTC 52945T.</title>
        <authorList>
            <person name="Li X."/>
            <person name="Salam N."/>
            <person name="Li J.-L."/>
            <person name="Chen Y.-M."/>
            <person name="Yang Z.-W."/>
            <person name="Zhang L.-Y."/>
            <person name="Han M.-X."/>
            <person name="Xiao M."/>
            <person name="Li W.-J."/>
        </authorList>
    </citation>
    <scope>NUCLEOTIDE SEQUENCE [LARGE SCALE GENOMIC DNA]</scope>
    <source>
        <strain evidence="2">KCTC 52945</strain>
    </source>
</reference>
<sequence length="247" mass="26603">MSDVLSISRRQCLALGAGASIVCLAGRAEAVEPIDVVVELFSSQGCNSCPPGDRLLAELRDKPGVLALTFHVDYWDYLGWKDTLAGPDFSQRQYDYAKARGDMDVYTPQMIVNGSKQMVGSQRSEVFAVLDQSREKTWPVPVSINDRGRELVIDVGAGQGEATLWVMPILDHVSVKIEKGEMAGREVSYTNVVRKLVPAAMWKGAPASVSLPKDGLLTHDATGCVALLQSGKVGPVLGVSAWGRLTS</sequence>
<gene>
    <name evidence="1" type="ORF">DK847_07035</name>
</gene>
<dbReference type="InterPro" id="IPR036249">
    <property type="entry name" value="Thioredoxin-like_sf"/>
</dbReference>
<proteinExistence type="predicted"/>
<evidence type="ECO:0000313" key="2">
    <source>
        <dbReference type="Proteomes" id="UP000248795"/>
    </source>
</evidence>
<dbReference type="SUPFAM" id="SSF52833">
    <property type="entry name" value="Thioredoxin-like"/>
    <property type="match status" value="1"/>
</dbReference>
<accession>A0A2W2AS51</accession>
<dbReference type="InterPro" id="IPR010634">
    <property type="entry name" value="DUF1223"/>
</dbReference>
<comment type="caution">
    <text evidence="1">The sequence shown here is derived from an EMBL/GenBank/DDBJ whole genome shotgun (WGS) entry which is preliminary data.</text>
</comment>
<dbReference type="AlphaFoldDB" id="A0A2W2AS51"/>
<dbReference type="PANTHER" id="PTHR36057">
    <property type="match status" value="1"/>
</dbReference>
<keyword evidence="2" id="KW-1185">Reference proteome</keyword>
<name>A0A2W2AS51_9HYPH</name>